<reference evidence="10 11" key="1">
    <citation type="journal article" date="2018" name="Nat. Biotechnol.">
        <title>A standardized bacterial taxonomy based on genome phylogeny substantially revises the tree of life.</title>
        <authorList>
            <person name="Parks D.H."/>
            <person name="Chuvochina M."/>
            <person name="Waite D.W."/>
            <person name="Rinke C."/>
            <person name="Skarshewski A."/>
            <person name="Chaumeil P.A."/>
            <person name="Hugenholtz P."/>
        </authorList>
    </citation>
    <scope>NUCLEOTIDE SEQUENCE [LARGE SCALE GENOMIC DNA]</scope>
    <source>
        <strain evidence="10">UBA9375</strain>
    </source>
</reference>
<dbReference type="Gene3D" id="3.30.565.10">
    <property type="entry name" value="Histidine kinase-like ATPase, C-terminal domain"/>
    <property type="match status" value="2"/>
</dbReference>
<dbReference type="EC" id="2.7.13.3" evidence="2"/>
<comment type="caution">
    <text evidence="10">The sequence shown here is derived from an EMBL/GenBank/DDBJ whole genome shotgun (WGS) entry which is preliminary data.</text>
</comment>
<dbReference type="PROSITE" id="PS50109">
    <property type="entry name" value="HIS_KIN"/>
    <property type="match status" value="1"/>
</dbReference>
<dbReference type="Proteomes" id="UP000263642">
    <property type="component" value="Unassembled WGS sequence"/>
</dbReference>
<dbReference type="GO" id="GO:0004673">
    <property type="term" value="F:protein histidine kinase activity"/>
    <property type="evidence" value="ECO:0007669"/>
    <property type="project" value="UniProtKB-EC"/>
</dbReference>
<dbReference type="InterPro" id="IPR004358">
    <property type="entry name" value="Sig_transdc_His_kin-like_C"/>
</dbReference>
<evidence type="ECO:0000256" key="8">
    <source>
        <dbReference type="ARBA" id="ARBA00023012"/>
    </source>
</evidence>
<dbReference type="PANTHER" id="PTHR43065">
    <property type="entry name" value="SENSOR HISTIDINE KINASE"/>
    <property type="match status" value="1"/>
</dbReference>
<keyword evidence="8" id="KW-0902">Two-component regulatory system</keyword>
<dbReference type="SUPFAM" id="SSF55874">
    <property type="entry name" value="ATPase domain of HSP90 chaperone/DNA topoisomerase II/histidine kinase"/>
    <property type="match status" value="2"/>
</dbReference>
<dbReference type="PANTHER" id="PTHR43065:SF10">
    <property type="entry name" value="PEROXIDE STRESS-ACTIVATED HISTIDINE KINASE MAK3"/>
    <property type="match status" value="1"/>
</dbReference>
<evidence type="ECO:0000256" key="7">
    <source>
        <dbReference type="ARBA" id="ARBA00022840"/>
    </source>
</evidence>
<keyword evidence="5" id="KW-0547">Nucleotide-binding</keyword>
<dbReference type="GO" id="GO:0005524">
    <property type="term" value="F:ATP binding"/>
    <property type="evidence" value="ECO:0007669"/>
    <property type="project" value="UniProtKB-KW"/>
</dbReference>
<dbReference type="PRINTS" id="PR00344">
    <property type="entry name" value="BCTRLSENSOR"/>
</dbReference>
<accession>A0A3D3R4Q1</accession>
<evidence type="ECO:0000259" key="9">
    <source>
        <dbReference type="PROSITE" id="PS50109"/>
    </source>
</evidence>
<evidence type="ECO:0000256" key="2">
    <source>
        <dbReference type="ARBA" id="ARBA00012438"/>
    </source>
</evidence>
<dbReference type="Pfam" id="PF13589">
    <property type="entry name" value="HATPase_c_3"/>
    <property type="match status" value="1"/>
</dbReference>
<dbReference type="InterPro" id="IPR005467">
    <property type="entry name" value="His_kinase_dom"/>
</dbReference>
<keyword evidence="7" id="KW-0067">ATP-binding</keyword>
<dbReference type="InterPro" id="IPR003594">
    <property type="entry name" value="HATPase_dom"/>
</dbReference>
<comment type="catalytic activity">
    <reaction evidence="1">
        <text>ATP + protein L-histidine = ADP + protein N-phospho-L-histidine.</text>
        <dbReference type="EC" id="2.7.13.3"/>
    </reaction>
</comment>
<evidence type="ECO:0000256" key="3">
    <source>
        <dbReference type="ARBA" id="ARBA00022553"/>
    </source>
</evidence>
<evidence type="ECO:0000256" key="5">
    <source>
        <dbReference type="ARBA" id="ARBA00022741"/>
    </source>
</evidence>
<sequence length="767" mass="85876">MEIELANMAKPGDIRKQIEKELAKETPDFAAIASLSDELADFAQDKIRFSVEASHINRLGLELVAKRETALSELIKNAYDADATNVSVELYNFDKPNGSMVVMDDGIGMSRDVIRDAWMTLSTSSKINSDTSPIFNRPRAGRKGIGRFATQRLGEELILETTVEGEVLGYRVRFNWDEEFVAGRKLSSVWTSIEQYDSPLETHGTTLRINRLRDAWTEASLQTVWKSILFLQPPFPITKPRRKARLKVEDPGFRVELNGSDKDGNDLSISIEESLLQYALATIEGTIDKNGVATFRYKSDNLNVTDEKISDTRYLLTGPVKLQARYFIFSSDVVPGISVKAARKLGDQFGGIRIHRNSFRVLPYGEGSNDWLQLDRDAGRRFILPPFNNFNFFGHVSISGDDNALLEETSSREGLVENDAFVELTHFARQCLEWAVLRIAAVRARKPKPTKPLEVVGKPKPSKVIEESFDDLEDTLLDMEEAFVTDDAKEKFRDALVLVRKSASEAVINFETQTEEERVRTIEYENMLRILASLGLSISVFGHEIKSATSLTSGSFSLLNLQLKELRDAQQRATLQGTAGTLEVAIGRVFDLGGYIEDLTSFTGTRKLKPVPIRGAIDRFTKQFSSYLDKYGVRFDIEVEPKSLRSCPMHTSEFDSILFNLLTNSIKAFQRAGTKRPAIRIRAIKSGSLVKLRFEDNGYEIRKNDRAKIFDAFYTTTEFSRDEVAGPGTGLGLTIVSDIASNYGGEARLVDASEGFLTAFEVTLQAI</sequence>
<organism evidence="10 11">
    <name type="scientific">Gimesia maris</name>
    <dbReference type="NCBI Taxonomy" id="122"/>
    <lineage>
        <taxon>Bacteria</taxon>
        <taxon>Pseudomonadati</taxon>
        <taxon>Planctomycetota</taxon>
        <taxon>Planctomycetia</taxon>
        <taxon>Planctomycetales</taxon>
        <taxon>Planctomycetaceae</taxon>
        <taxon>Gimesia</taxon>
    </lineage>
</organism>
<keyword evidence="3" id="KW-0597">Phosphoprotein</keyword>
<evidence type="ECO:0000256" key="1">
    <source>
        <dbReference type="ARBA" id="ARBA00000085"/>
    </source>
</evidence>
<proteinExistence type="predicted"/>
<keyword evidence="4" id="KW-0808">Transferase</keyword>
<evidence type="ECO:0000313" key="11">
    <source>
        <dbReference type="Proteomes" id="UP000263642"/>
    </source>
</evidence>
<dbReference type="SMART" id="SM00387">
    <property type="entry name" value="HATPase_c"/>
    <property type="match status" value="2"/>
</dbReference>
<dbReference type="EMBL" id="DQAY01000038">
    <property type="protein sequence ID" value="HCO22580.1"/>
    <property type="molecule type" value="Genomic_DNA"/>
</dbReference>
<feature type="domain" description="Histidine kinase" evidence="9">
    <location>
        <begin position="540"/>
        <end position="767"/>
    </location>
</feature>
<gene>
    <name evidence="10" type="ORF">DIT97_05775</name>
</gene>
<evidence type="ECO:0000256" key="6">
    <source>
        <dbReference type="ARBA" id="ARBA00022777"/>
    </source>
</evidence>
<keyword evidence="6" id="KW-0418">Kinase</keyword>
<protein>
    <recommendedName>
        <fullName evidence="2">histidine kinase</fullName>
        <ecNumber evidence="2">2.7.13.3</ecNumber>
    </recommendedName>
</protein>
<evidence type="ECO:0000256" key="4">
    <source>
        <dbReference type="ARBA" id="ARBA00022679"/>
    </source>
</evidence>
<dbReference type="InterPro" id="IPR036890">
    <property type="entry name" value="HATPase_C_sf"/>
</dbReference>
<evidence type="ECO:0000313" key="10">
    <source>
        <dbReference type="EMBL" id="HCO22580.1"/>
    </source>
</evidence>
<dbReference type="AlphaFoldDB" id="A0A3D3R4Q1"/>
<dbReference type="GO" id="GO:0000160">
    <property type="term" value="P:phosphorelay signal transduction system"/>
    <property type="evidence" value="ECO:0007669"/>
    <property type="project" value="UniProtKB-KW"/>
</dbReference>
<dbReference type="Pfam" id="PF02518">
    <property type="entry name" value="HATPase_c"/>
    <property type="match status" value="1"/>
</dbReference>
<name>A0A3D3R4Q1_9PLAN</name>